<evidence type="ECO:0000313" key="2">
    <source>
        <dbReference type="EMBL" id="EFX40713.1"/>
    </source>
</evidence>
<gene>
    <name evidence="2" type="ORF">HMPREF9180_0692</name>
</gene>
<name>E8KAW0_9STRE</name>
<protein>
    <recommendedName>
        <fullName evidence="4">DUF4044 domain-containing protein</fullName>
    </recommendedName>
</protein>
<dbReference type="EMBL" id="AEVF01000008">
    <property type="protein sequence ID" value="EFX40713.1"/>
    <property type="molecule type" value="Genomic_DNA"/>
</dbReference>
<dbReference type="AlphaFoldDB" id="E8KAW0"/>
<organism evidence="2 3">
    <name type="scientific">Streptococcus peroris ATCC 700780</name>
    <dbReference type="NCBI Taxonomy" id="888746"/>
    <lineage>
        <taxon>Bacteria</taxon>
        <taxon>Bacillati</taxon>
        <taxon>Bacillota</taxon>
        <taxon>Bacilli</taxon>
        <taxon>Lactobacillales</taxon>
        <taxon>Streptococcaceae</taxon>
        <taxon>Streptococcus</taxon>
    </lineage>
</organism>
<dbReference type="Proteomes" id="UP000010304">
    <property type="component" value="Unassembled WGS sequence"/>
</dbReference>
<keyword evidence="1" id="KW-1133">Transmembrane helix</keyword>
<keyword evidence="1" id="KW-0472">Membrane</keyword>
<dbReference type="HOGENOM" id="CLU_213751_3_0_9"/>
<feature type="transmembrane region" description="Helical" evidence="1">
    <location>
        <begin position="26"/>
        <end position="50"/>
    </location>
</feature>
<evidence type="ECO:0000313" key="3">
    <source>
        <dbReference type="Proteomes" id="UP000010304"/>
    </source>
</evidence>
<dbReference type="InterPro" id="IPR025270">
    <property type="entry name" value="DUF4044"/>
</dbReference>
<accession>E8KAW0</accession>
<keyword evidence="3" id="KW-1185">Reference proteome</keyword>
<sequence>MSINSKGENMAFGDNGKRKKTFFEKLTMFVVLVMLFVTLAGIFATAIGVLSRF</sequence>
<keyword evidence="1" id="KW-0812">Transmembrane</keyword>
<evidence type="ECO:0008006" key="4">
    <source>
        <dbReference type="Google" id="ProtNLM"/>
    </source>
</evidence>
<dbReference type="STRING" id="888746.HMPREF9180_0692"/>
<dbReference type="Pfam" id="PF13253">
    <property type="entry name" value="DUF4044"/>
    <property type="match status" value="1"/>
</dbReference>
<reference evidence="2 3" key="1">
    <citation type="submission" date="2010-12" db="EMBL/GenBank/DDBJ databases">
        <authorList>
            <person name="Muzny D."/>
            <person name="Qin X."/>
            <person name="Deng J."/>
            <person name="Jiang H."/>
            <person name="Liu Y."/>
            <person name="Qu J."/>
            <person name="Song X.-Z."/>
            <person name="Zhang L."/>
            <person name="Thornton R."/>
            <person name="Coyle M."/>
            <person name="Francisco L."/>
            <person name="Jackson L."/>
            <person name="Javaid M."/>
            <person name="Korchina V."/>
            <person name="Kovar C."/>
            <person name="Mata R."/>
            <person name="Mathew T."/>
            <person name="Ngo R."/>
            <person name="Nguyen L."/>
            <person name="Nguyen N."/>
            <person name="Okwuonu G."/>
            <person name="Ongeri F."/>
            <person name="Pham C."/>
            <person name="Simmons D."/>
            <person name="Wilczek-Boney K."/>
            <person name="Hale W."/>
            <person name="Jakkamsetti A."/>
            <person name="Pham P."/>
            <person name="Ruth R."/>
            <person name="San Lucas F."/>
            <person name="Warren J."/>
            <person name="Zhang J."/>
            <person name="Zhao Z."/>
            <person name="Zhou C."/>
            <person name="Zhu D."/>
            <person name="Lee S."/>
            <person name="Bess C."/>
            <person name="Blankenburg K."/>
            <person name="Forbes L."/>
            <person name="Fu Q."/>
            <person name="Gubbala S."/>
            <person name="Hirani K."/>
            <person name="Jayaseelan J.C."/>
            <person name="Lara F."/>
            <person name="Munidasa M."/>
            <person name="Palculict T."/>
            <person name="Patil S."/>
            <person name="Pu L.-L."/>
            <person name="Saada N."/>
            <person name="Tang L."/>
            <person name="Weissenberger G."/>
            <person name="Zhu Y."/>
            <person name="Hemphill L."/>
            <person name="Shang Y."/>
            <person name="Youmans B."/>
            <person name="Ayvaz T."/>
            <person name="Ross M."/>
            <person name="Santibanez J."/>
            <person name="Aqrawi P."/>
            <person name="Gross S."/>
            <person name="Joshi V."/>
            <person name="Fowler G."/>
            <person name="Nazareth L."/>
            <person name="Reid J."/>
            <person name="Worley K."/>
            <person name="Petrosino J."/>
            <person name="Highlander S."/>
            <person name="Gibbs R."/>
        </authorList>
    </citation>
    <scope>NUCLEOTIDE SEQUENCE [LARGE SCALE GENOMIC DNA]</scope>
    <source>
        <strain evidence="2 3">ATCC 700780</strain>
    </source>
</reference>
<proteinExistence type="predicted"/>
<comment type="caution">
    <text evidence="2">The sequence shown here is derived from an EMBL/GenBank/DDBJ whole genome shotgun (WGS) entry which is preliminary data.</text>
</comment>
<evidence type="ECO:0000256" key="1">
    <source>
        <dbReference type="SAM" id="Phobius"/>
    </source>
</evidence>